<gene>
    <name evidence="2" type="ORF">DPMN_146415</name>
</gene>
<feature type="domain" description="WWE" evidence="1">
    <location>
        <begin position="42"/>
        <end position="76"/>
    </location>
</feature>
<dbReference type="Proteomes" id="UP000828390">
    <property type="component" value="Unassembled WGS sequence"/>
</dbReference>
<organism evidence="2 3">
    <name type="scientific">Dreissena polymorpha</name>
    <name type="common">Zebra mussel</name>
    <name type="synonym">Mytilus polymorpha</name>
    <dbReference type="NCBI Taxonomy" id="45954"/>
    <lineage>
        <taxon>Eukaryota</taxon>
        <taxon>Metazoa</taxon>
        <taxon>Spiralia</taxon>
        <taxon>Lophotrochozoa</taxon>
        <taxon>Mollusca</taxon>
        <taxon>Bivalvia</taxon>
        <taxon>Autobranchia</taxon>
        <taxon>Heteroconchia</taxon>
        <taxon>Euheterodonta</taxon>
        <taxon>Imparidentia</taxon>
        <taxon>Neoheterodontei</taxon>
        <taxon>Myida</taxon>
        <taxon>Dreissenoidea</taxon>
        <taxon>Dreissenidae</taxon>
        <taxon>Dreissena</taxon>
    </lineage>
</organism>
<accession>A0A9D4F7V1</accession>
<dbReference type="PROSITE" id="PS50918">
    <property type="entry name" value="WWE"/>
    <property type="match status" value="1"/>
</dbReference>
<protein>
    <recommendedName>
        <fullName evidence="1">WWE domain-containing protein</fullName>
    </recommendedName>
</protein>
<proteinExistence type="predicted"/>
<dbReference type="InterPro" id="IPR004170">
    <property type="entry name" value="WWE_dom"/>
</dbReference>
<dbReference type="AlphaFoldDB" id="A0A9D4F7V1"/>
<dbReference type="EMBL" id="JAIWYP010000007">
    <property type="protein sequence ID" value="KAH3792914.1"/>
    <property type="molecule type" value="Genomic_DNA"/>
</dbReference>
<comment type="caution">
    <text evidence="2">The sequence shown here is derived from an EMBL/GenBank/DDBJ whole genome shotgun (WGS) entry which is preliminary data.</text>
</comment>
<keyword evidence="3" id="KW-1185">Reference proteome</keyword>
<reference evidence="2" key="2">
    <citation type="submission" date="2020-11" db="EMBL/GenBank/DDBJ databases">
        <authorList>
            <person name="McCartney M.A."/>
            <person name="Auch B."/>
            <person name="Kono T."/>
            <person name="Mallez S."/>
            <person name="Becker A."/>
            <person name="Gohl D.M."/>
            <person name="Silverstein K.A.T."/>
            <person name="Koren S."/>
            <person name="Bechman K.B."/>
            <person name="Herman A."/>
            <person name="Abrahante J.E."/>
            <person name="Garbe J."/>
        </authorList>
    </citation>
    <scope>NUCLEOTIDE SEQUENCE</scope>
    <source>
        <strain evidence="2">Duluth1</strain>
        <tissue evidence="2">Whole animal</tissue>
    </source>
</reference>
<reference evidence="2" key="1">
    <citation type="journal article" date="2019" name="bioRxiv">
        <title>The Genome of the Zebra Mussel, Dreissena polymorpha: A Resource for Invasive Species Research.</title>
        <authorList>
            <person name="McCartney M.A."/>
            <person name="Auch B."/>
            <person name="Kono T."/>
            <person name="Mallez S."/>
            <person name="Zhang Y."/>
            <person name="Obille A."/>
            <person name="Becker A."/>
            <person name="Abrahante J.E."/>
            <person name="Garbe J."/>
            <person name="Badalamenti J.P."/>
            <person name="Herman A."/>
            <person name="Mangelson H."/>
            <person name="Liachko I."/>
            <person name="Sullivan S."/>
            <person name="Sone E.D."/>
            <person name="Koren S."/>
            <person name="Silverstein K.A.T."/>
            <person name="Beckman K.B."/>
            <person name="Gohl D.M."/>
        </authorList>
    </citation>
    <scope>NUCLEOTIDE SEQUENCE</scope>
    <source>
        <strain evidence="2">Duluth1</strain>
        <tissue evidence="2">Whole animal</tissue>
    </source>
</reference>
<evidence type="ECO:0000259" key="1">
    <source>
        <dbReference type="PROSITE" id="PS50918"/>
    </source>
</evidence>
<name>A0A9D4F7V1_DREPO</name>
<evidence type="ECO:0000313" key="3">
    <source>
        <dbReference type="Proteomes" id="UP000828390"/>
    </source>
</evidence>
<evidence type="ECO:0000313" key="2">
    <source>
        <dbReference type="EMBL" id="KAH3792914.1"/>
    </source>
</evidence>
<sequence>MIKGCIRRRRSSDDSDDFDMVDLTTMEELSSVWTTDSMDLGQYSPPAPVSIGPLRWYWQDSDDTWIPFEPVCVLHL</sequence>